<dbReference type="SUPFAM" id="SSF46785">
    <property type="entry name" value="Winged helix' DNA-binding domain"/>
    <property type="match status" value="1"/>
</dbReference>
<dbReference type="EMBL" id="CP000251">
    <property type="protein sequence ID" value="ABC82863.1"/>
    <property type="molecule type" value="Genomic_DNA"/>
</dbReference>
<dbReference type="PRINTS" id="PR00778">
    <property type="entry name" value="HTHARSR"/>
</dbReference>
<dbReference type="GO" id="GO:0003677">
    <property type="term" value="F:DNA binding"/>
    <property type="evidence" value="ECO:0007669"/>
    <property type="project" value="UniProtKB-KW"/>
</dbReference>
<feature type="domain" description="HTH arsR-type" evidence="4">
    <location>
        <begin position="2"/>
        <end position="97"/>
    </location>
</feature>
<evidence type="ECO:0000259" key="4">
    <source>
        <dbReference type="PROSITE" id="PS50987"/>
    </source>
</evidence>
<dbReference type="PANTHER" id="PTHR33154:SF33">
    <property type="entry name" value="TRANSCRIPTIONAL REPRESSOR SDPR"/>
    <property type="match status" value="1"/>
</dbReference>
<keyword evidence="3" id="KW-0804">Transcription</keyword>
<dbReference type="HOGENOM" id="CLU_097806_3_5_7"/>
<keyword evidence="1" id="KW-0805">Transcription regulation</keyword>
<dbReference type="InterPro" id="IPR001845">
    <property type="entry name" value="HTH_ArsR_DNA-bd_dom"/>
</dbReference>
<accession>Q2IE52</accession>
<dbReference type="KEGG" id="ade:Adeh_3094"/>
<evidence type="ECO:0000313" key="5">
    <source>
        <dbReference type="EMBL" id="ABC82863.1"/>
    </source>
</evidence>
<dbReference type="PROSITE" id="PS50987">
    <property type="entry name" value="HTH_ARSR_2"/>
    <property type="match status" value="1"/>
</dbReference>
<protein>
    <submittedName>
        <fullName evidence="5">Transcriptional regulator, ArsR family</fullName>
    </submittedName>
</protein>
<dbReference type="STRING" id="290397.Adeh_3094"/>
<proteinExistence type="predicted"/>
<evidence type="ECO:0000313" key="6">
    <source>
        <dbReference type="Proteomes" id="UP000001935"/>
    </source>
</evidence>
<dbReference type="Pfam" id="PF12840">
    <property type="entry name" value="HTH_20"/>
    <property type="match status" value="1"/>
</dbReference>
<dbReference type="InterPro" id="IPR051081">
    <property type="entry name" value="HTH_MetalResp_TranReg"/>
</dbReference>
<dbReference type="NCBIfam" id="NF033788">
    <property type="entry name" value="HTH_metalloreg"/>
    <property type="match status" value="1"/>
</dbReference>
<dbReference type="SMART" id="SM00418">
    <property type="entry name" value="HTH_ARSR"/>
    <property type="match status" value="1"/>
</dbReference>
<dbReference type="Gene3D" id="1.10.10.10">
    <property type="entry name" value="Winged helix-like DNA-binding domain superfamily/Winged helix DNA-binding domain"/>
    <property type="match status" value="1"/>
</dbReference>
<evidence type="ECO:0000256" key="3">
    <source>
        <dbReference type="ARBA" id="ARBA00023163"/>
    </source>
</evidence>
<dbReference type="eggNOG" id="COG0640">
    <property type="taxonomic scope" value="Bacteria"/>
</dbReference>
<keyword evidence="2" id="KW-0238">DNA-binding</keyword>
<dbReference type="Proteomes" id="UP000001935">
    <property type="component" value="Chromosome"/>
</dbReference>
<evidence type="ECO:0000256" key="2">
    <source>
        <dbReference type="ARBA" id="ARBA00023125"/>
    </source>
</evidence>
<dbReference type="InterPro" id="IPR036388">
    <property type="entry name" value="WH-like_DNA-bd_sf"/>
</dbReference>
<dbReference type="OrthoDB" id="9800049at2"/>
<dbReference type="GO" id="GO:0003700">
    <property type="term" value="F:DNA-binding transcription factor activity"/>
    <property type="evidence" value="ECO:0007669"/>
    <property type="project" value="InterPro"/>
</dbReference>
<sequence>MPVQLTDDEFCSIARALADPQRCEILRRAAVEGEVACAQLVEGVALCQSTVSHHLKELVGAQLLERRREGHFAYFRLRRDVMEAYLEALRARTLAPPPPRKPAESRARGA</sequence>
<dbReference type="AlphaFoldDB" id="Q2IE52"/>
<dbReference type="InterPro" id="IPR011991">
    <property type="entry name" value="ArsR-like_HTH"/>
</dbReference>
<evidence type="ECO:0000256" key="1">
    <source>
        <dbReference type="ARBA" id="ARBA00023015"/>
    </source>
</evidence>
<name>Q2IE52_ANADE</name>
<dbReference type="RefSeq" id="WP_011422145.1">
    <property type="nucleotide sequence ID" value="NC_007760.1"/>
</dbReference>
<gene>
    <name evidence="5" type="ordered locus">Adeh_3094</name>
</gene>
<dbReference type="PANTHER" id="PTHR33154">
    <property type="entry name" value="TRANSCRIPTIONAL REGULATOR, ARSR FAMILY"/>
    <property type="match status" value="1"/>
</dbReference>
<reference evidence="5 6" key="1">
    <citation type="submission" date="2006-01" db="EMBL/GenBank/DDBJ databases">
        <title>Complete sequence of Anaeromyxobacter dehalogenans 2CP-C.</title>
        <authorList>
            <consortium name="US DOE Joint Genome Institute"/>
            <person name="Copeland A."/>
            <person name="Lucas S."/>
            <person name="Lapidus A."/>
            <person name="Barry K."/>
            <person name="Detter J.C."/>
            <person name="Glavina T."/>
            <person name="Hammon N."/>
            <person name="Israni S."/>
            <person name="Pitluck S."/>
            <person name="Brettin T."/>
            <person name="Bruce D."/>
            <person name="Han C."/>
            <person name="Tapia R."/>
            <person name="Gilna P."/>
            <person name="Kiss H."/>
            <person name="Schmutz J."/>
            <person name="Larimer F."/>
            <person name="Land M."/>
            <person name="Kyrpides N."/>
            <person name="Anderson I."/>
            <person name="Sanford R.A."/>
            <person name="Ritalahti K.M."/>
            <person name="Thomas H.S."/>
            <person name="Kirby J.R."/>
            <person name="Zhulin I.B."/>
            <person name="Loeffler F.E."/>
            <person name="Richardson P."/>
        </authorList>
    </citation>
    <scope>NUCLEOTIDE SEQUENCE [LARGE SCALE GENOMIC DNA]</scope>
    <source>
        <strain evidence="5 6">2CP-C</strain>
    </source>
</reference>
<dbReference type="InterPro" id="IPR036390">
    <property type="entry name" value="WH_DNA-bd_sf"/>
</dbReference>
<dbReference type="CDD" id="cd00090">
    <property type="entry name" value="HTH_ARSR"/>
    <property type="match status" value="1"/>
</dbReference>
<organism evidence="5 6">
    <name type="scientific">Anaeromyxobacter dehalogenans (strain 2CP-C)</name>
    <dbReference type="NCBI Taxonomy" id="290397"/>
    <lineage>
        <taxon>Bacteria</taxon>
        <taxon>Pseudomonadati</taxon>
        <taxon>Myxococcota</taxon>
        <taxon>Myxococcia</taxon>
        <taxon>Myxococcales</taxon>
        <taxon>Cystobacterineae</taxon>
        <taxon>Anaeromyxobacteraceae</taxon>
        <taxon>Anaeromyxobacter</taxon>
    </lineage>
</organism>